<evidence type="ECO:0000313" key="4">
    <source>
        <dbReference type="EMBL" id="CAH0374240.1"/>
    </source>
</evidence>
<protein>
    <submittedName>
        <fullName evidence="4">Uncharacterized protein</fullName>
    </submittedName>
</protein>
<proteinExistence type="predicted"/>
<gene>
    <name evidence="4" type="ORF">PECAL_4P15120</name>
</gene>
<evidence type="ECO:0000256" key="1">
    <source>
        <dbReference type="SAM" id="MobiDB-lite"/>
    </source>
</evidence>
<keyword evidence="2" id="KW-1133">Transmembrane helix</keyword>
<evidence type="ECO:0000256" key="3">
    <source>
        <dbReference type="SAM" id="SignalP"/>
    </source>
</evidence>
<keyword evidence="5" id="KW-1185">Reference proteome</keyword>
<evidence type="ECO:0000256" key="2">
    <source>
        <dbReference type="SAM" id="Phobius"/>
    </source>
</evidence>
<feature type="transmembrane region" description="Helical" evidence="2">
    <location>
        <begin position="70"/>
        <end position="88"/>
    </location>
</feature>
<dbReference type="EMBL" id="CAKKNE010000004">
    <property type="protein sequence ID" value="CAH0374240.1"/>
    <property type="molecule type" value="Genomic_DNA"/>
</dbReference>
<keyword evidence="3" id="KW-0732">Signal</keyword>
<keyword evidence="2" id="KW-0812">Transmembrane</keyword>
<organism evidence="4 5">
    <name type="scientific">Pelagomonas calceolata</name>
    <dbReference type="NCBI Taxonomy" id="35677"/>
    <lineage>
        <taxon>Eukaryota</taxon>
        <taxon>Sar</taxon>
        <taxon>Stramenopiles</taxon>
        <taxon>Ochrophyta</taxon>
        <taxon>Pelagophyceae</taxon>
        <taxon>Pelagomonadales</taxon>
        <taxon>Pelagomonadaceae</taxon>
        <taxon>Pelagomonas</taxon>
    </lineage>
</organism>
<feature type="transmembrane region" description="Helical" evidence="2">
    <location>
        <begin position="41"/>
        <end position="58"/>
    </location>
</feature>
<dbReference type="AlphaFoldDB" id="A0A8J2SNH3"/>
<keyword evidence="2" id="KW-0472">Membrane</keyword>
<sequence length="169" mass="17170">MACRLALVAVVVATASALVPPTRPLQRAGALQPPSTRPIAGATAVATALIPTVALADFGTWISGLGTQDYVALGVLAFLVIFVIPSLVGDILENQADPAAAIAKKQQKLKDLEDKYSFLVGDAPAPAPAPAADAPPADEFTQRKAAADAAASDEADALLASVKAMTNKD</sequence>
<comment type="caution">
    <text evidence="4">The sequence shown here is derived from an EMBL/GenBank/DDBJ whole genome shotgun (WGS) entry which is preliminary data.</text>
</comment>
<name>A0A8J2SNH3_9STRA</name>
<accession>A0A8J2SNH3</accession>
<reference evidence="4" key="1">
    <citation type="submission" date="2021-11" db="EMBL/GenBank/DDBJ databases">
        <authorList>
            <consortium name="Genoscope - CEA"/>
            <person name="William W."/>
        </authorList>
    </citation>
    <scope>NUCLEOTIDE SEQUENCE</scope>
</reference>
<dbReference type="Proteomes" id="UP000789595">
    <property type="component" value="Unassembled WGS sequence"/>
</dbReference>
<feature type="signal peptide" evidence="3">
    <location>
        <begin position="1"/>
        <end position="17"/>
    </location>
</feature>
<evidence type="ECO:0000313" key="5">
    <source>
        <dbReference type="Proteomes" id="UP000789595"/>
    </source>
</evidence>
<feature type="region of interest" description="Disordered" evidence="1">
    <location>
        <begin position="121"/>
        <end position="146"/>
    </location>
</feature>
<feature type="chain" id="PRO_5035271114" evidence="3">
    <location>
        <begin position="18"/>
        <end position="169"/>
    </location>
</feature>